<keyword evidence="1" id="KW-0175">Coiled coil</keyword>
<feature type="coiled-coil region" evidence="1">
    <location>
        <begin position="1147"/>
        <end position="1270"/>
    </location>
</feature>
<sequence>MPDNDKIQALYNTASQKFAVGTIDEFTTKLADPAKRKVLYDALSQDYDVGDYGSFNMKLGFDSPDIKKQYNEADYPTFDEDNQIKQLRDLQKKANTPNEPDMVISSSSMGVPVISNFKKGIYDKQKIAKTDYDTQLNSYADLIGAKPEDLKQVMNDAPYLNNAEKIKGLVDLKADNTYAYNRLLPMQNIVYSLASKAGTHTANEFNALQDANSLQQGINNTLYQQQIINKHFTGDERDKLQADLMKNKAPLFNASNPELLNDYNASDLKNVVDPLQYSALKLEQVFNPGKYKTDIALLTTQLKPEYELTTDVSNSNNGLLFGRTHETETQDSINKRKGRETLLQSLAETGRQNTMAYLNEQLHDLDAKYKQAEKPEEKNALVEQYNQLQTAANAIDADRKQDDNKYPLLAQLKFDDQVKELTQDAGMNPLEYGFYRFSKNISNSGASLENIATRIFGGKEANAQLQLQRLGELKEDESTAYMPESLKATGSDFIPAFPKELKQQANSITGNKFLSEDDKQQQLARLVQDNQDRIDYTTNPEAGKDKNFWSKATLYGNAGMLGDIAAFAAQQYATGGLGKLVSTALPMYLGAQNDYYKQAIAEGNPNPQSYANTHATIMALAGLINPDINIVKRTLGMNTMAGKFVAGLDEKTWNSVIDRNKPLLDKFKNSALSVAKEAGKMTAVYGAGTSIASDVANNLLFNQNKSAGDIIDDAVKASKETALNSIALFGINAITNFKSVSPQQKAAVWELGVNPDITKQQINEAVKNGDITQAQAAQRSKIVDEVSSLINAVPTTNAKGELLTDRQKTDYLYNQLIKNKADEIKQSLPAQQQGKINEAIQQAENNNNAIIENETPLANNVEAPAAETTIAETNNSNKQNSIPAEDEIKIGELIDKPVVYDGKKATLYQDGQTVVAKIEGENREYELGNIDEIKNAPISDFNIEHETSVVGVDDNGDISIRDTPYKNNYSNPLAAINYGNDGNVVSVNLETTDGKKRTFRDNIAEDIAYQIHLKEITKDNATRTEFEDFINNNEATAKQVNNAAVPEPAKKATTENNATVQRTKAKQKQAEPITDKPVKEKVVPKVQAGRDENVTNQKQAKLKELAEKHFKKPELKIVDDAAENEHANRKLADKDSIEQEPNVKAIESAAENSNEAAELERANQQAEQLRNNALDIEVKPVSEIHTDESRFQGREKLNEEKVNELKNEIETRQDKINELKARFTDPSRKDYISTESKSYDDAKSIADNSINKLNDEIKSLQKKLQEHYQDKGKFLDNKQQALFEQDKNDKAETTTEATIKKFTTAAEMVVKKLYPKAKVETYNTEAEYIKAGGSEGERGKAIMNKNGEHRLMLNLEAIKADKSPRTAIHEALHPIVYDKYGVDTKKLNSVWNDIVKQTKGIDGMDAVWRHVALYDESKHAPEGITEFLTQVVQGNIDISRLPSERKNAIIRTINKLLDALGIKLQIGSPDDLKKFANDIKAAFETGDTERLKGHVENKGLDKYFEEQDIMRNKVSESDLTHEESKLRDFIDDVKKALPGITAKEIKEVLPDEYSHLTEQDINKILRRNAREESQFNKWVNYAKGQLITNQGKLTKEEFAEKFAERFNMDETDPAIEDVYNEGLKAYEAEGKRNLNELVHNPVAEEEEAVKGKKYVGIIPAIRDYFTGNLNQLGKLSPEAKQAAVQYASSASQASMVIRKAVTAITDKYGASMWIDLRKALVQSRLDGIRERWQQMADAVKHTSDEELIEGVRGNIGDVLDNIEVKSPLENLRKDAEALVNNLDFDQLRQLLKESFEYASDHVANIDFSKGRSYDEIVNGPEFKGALDLYKSLVEKPIRDNHASNEGLFSDALGKLDTYFPLIPMDVKGNLLSRTSPQLNKPVNLANKFATGLSNAYDISVSKLNEQLTKAFKNNNKAVMVKALEDAGLIKTLSPYDSGSKQLAINGEIYKARTIPIGENTVKIVNGKKTVVPPAKVIIPDWLYKELKPMLENNYADKTMFGKVMDGITSFALGGIFEPAIHTANLVGGVVNGTPFPGTSLASKTIGNIPVTKIFASIFNMLNEDVTSPKAIEHIQDMAKLGLISERTGHVTWNSDTAEATGAKKVLPTNLSPFLYGKKGIDLKARVLMDRIALEVNPKASPEERRQFANQLGNYVFKLEGQLGRTVKANGLSPFFTASSTFLKNGIKGWLGITPLPTKNLSLKDKMGYRAAQLFSAGAIGLTATWALAYKANTGKYPWQDDDSRFLMIPLNDDELNYIDKHPFLQKIFYKNGKPQDVNMGFFNRTLDRGARGLGLSAAYNTIQSDGNAGQIAEAMYKDQLNSFLAPLISAPAVHTFATMATGHTPYIIGLRDYMTGEPSIQFARDVKTMDNGFKQFGANAAQGIMDINPLIGMIADEIGMSFKPKWSSEDEESFNYMRMMMNLTMPNFVKPHIDNDRQSYKLLQQQMKIEQAAAKEK</sequence>
<dbReference type="EMBL" id="FOXQ01000003">
    <property type="protein sequence ID" value="SFP92484.1"/>
    <property type="molecule type" value="Genomic_DNA"/>
</dbReference>
<dbReference type="Proteomes" id="UP000199031">
    <property type="component" value="Unassembled WGS sequence"/>
</dbReference>
<reference evidence="3 4" key="1">
    <citation type="submission" date="2016-10" db="EMBL/GenBank/DDBJ databases">
        <authorList>
            <person name="de Groot N.N."/>
        </authorList>
    </citation>
    <scope>NUCLEOTIDE SEQUENCE [LARGE SCALE GENOMIC DNA]</scope>
    <source>
        <strain evidence="3 4">DSM 28286</strain>
    </source>
</reference>
<evidence type="ECO:0000256" key="2">
    <source>
        <dbReference type="SAM" id="MobiDB-lite"/>
    </source>
</evidence>
<dbReference type="STRING" id="1465490.SAMN05444277_103180"/>
<protein>
    <recommendedName>
        <fullName evidence="5">Large polyvalent protein associated domain-containing protein</fullName>
    </recommendedName>
</protein>
<feature type="region of interest" description="Disordered" evidence="2">
    <location>
        <begin position="1050"/>
        <end position="1072"/>
    </location>
</feature>
<name>A0A1I5UB42_9BACT</name>
<evidence type="ECO:0000313" key="3">
    <source>
        <dbReference type="EMBL" id="SFP92484.1"/>
    </source>
</evidence>
<gene>
    <name evidence="3" type="ORF">SAMN05444277_103180</name>
</gene>
<keyword evidence="4" id="KW-1185">Reference proteome</keyword>
<organism evidence="3 4">
    <name type="scientific">Parafilimonas terrae</name>
    <dbReference type="NCBI Taxonomy" id="1465490"/>
    <lineage>
        <taxon>Bacteria</taxon>
        <taxon>Pseudomonadati</taxon>
        <taxon>Bacteroidota</taxon>
        <taxon>Chitinophagia</taxon>
        <taxon>Chitinophagales</taxon>
        <taxon>Chitinophagaceae</taxon>
        <taxon>Parafilimonas</taxon>
    </lineage>
</organism>
<evidence type="ECO:0000256" key="1">
    <source>
        <dbReference type="SAM" id="Coils"/>
    </source>
</evidence>
<proteinExistence type="predicted"/>
<accession>A0A1I5UB42</accession>
<evidence type="ECO:0008006" key="5">
    <source>
        <dbReference type="Google" id="ProtNLM"/>
    </source>
</evidence>
<evidence type="ECO:0000313" key="4">
    <source>
        <dbReference type="Proteomes" id="UP000199031"/>
    </source>
</evidence>
<dbReference type="RefSeq" id="WP_090656775.1">
    <property type="nucleotide sequence ID" value="NZ_FOXQ01000003.1"/>
</dbReference>